<accession>A0A3A9AWY5</accession>
<dbReference type="Proteomes" id="UP000280696">
    <property type="component" value="Unassembled WGS sequence"/>
</dbReference>
<reference evidence="1 2" key="1">
    <citation type="submission" date="2018-09" db="EMBL/GenBank/DDBJ databases">
        <title>Murine metabolic-syndrome-specific gut microbial biobank.</title>
        <authorList>
            <person name="Liu C."/>
        </authorList>
    </citation>
    <scope>NUCLEOTIDE SEQUENCE [LARGE SCALE GENOMIC DNA]</scope>
    <source>
        <strain evidence="1 2">0.1xD8-82</strain>
    </source>
</reference>
<gene>
    <name evidence="1" type="ORF">D7V94_08420</name>
</gene>
<proteinExistence type="predicted"/>
<organism evidence="1 2">
    <name type="scientific">Parablautia intestinalis</name>
    <dbReference type="NCBI Taxonomy" id="2320100"/>
    <lineage>
        <taxon>Bacteria</taxon>
        <taxon>Bacillati</taxon>
        <taxon>Bacillota</taxon>
        <taxon>Clostridia</taxon>
        <taxon>Lachnospirales</taxon>
        <taxon>Lachnospiraceae</taxon>
        <taxon>Parablautia</taxon>
    </lineage>
</organism>
<dbReference type="EMBL" id="RAYQ01000006">
    <property type="protein sequence ID" value="RKI92081.1"/>
    <property type="molecule type" value="Genomic_DNA"/>
</dbReference>
<dbReference type="NCBIfam" id="TIGR01725">
    <property type="entry name" value="phge_HK97_gp10"/>
    <property type="match status" value="1"/>
</dbReference>
<sequence length="168" mass="18260">MAVNGVQSLMRKFNQLGSMEPIVYKSVRKQTLAVQHVAVKLCPVYYPKGDPIPGVSSGELRNSIFTKVEQDADATIGCVYTTKAYAPYVEFGTGPVGEANHAGISPNVPVAYRQDGWVWQDKEGGFHSTEGQPAQPFMYPALKSMEKHVITAIGNDLQAAMREVGGNQ</sequence>
<dbReference type="RefSeq" id="WP_120468709.1">
    <property type="nucleotide sequence ID" value="NZ_RAYQ01000006.1"/>
</dbReference>
<comment type="caution">
    <text evidence="1">The sequence shown here is derived from an EMBL/GenBank/DDBJ whole genome shotgun (WGS) entry which is preliminary data.</text>
</comment>
<protein>
    <submittedName>
        <fullName evidence="1">HK97 gp10 family phage protein</fullName>
    </submittedName>
</protein>
<dbReference type="OrthoDB" id="4457835at2"/>
<name>A0A3A9AWY5_9FIRM</name>
<dbReference type="InterPro" id="IPR010064">
    <property type="entry name" value="HK97-gp10_tail"/>
</dbReference>
<evidence type="ECO:0000313" key="2">
    <source>
        <dbReference type="Proteomes" id="UP000280696"/>
    </source>
</evidence>
<keyword evidence="2" id="KW-1185">Reference proteome</keyword>
<dbReference type="AlphaFoldDB" id="A0A3A9AWY5"/>
<evidence type="ECO:0000313" key="1">
    <source>
        <dbReference type="EMBL" id="RKI92081.1"/>
    </source>
</evidence>